<reference evidence="7" key="1">
    <citation type="submission" date="2024-03" db="EMBL/GenBank/DDBJ databases">
        <authorList>
            <consortium name="ELIXIR-Norway"/>
            <consortium name="Elixir Norway"/>
        </authorList>
    </citation>
    <scope>NUCLEOTIDE SEQUENCE</scope>
</reference>
<proteinExistence type="inferred from homology"/>
<sequence>MSSSTSSMCSTTFTISTDILTQLANVLPTGTFLVFQLLVPLATNNGNCHTTEKVVTIITLIVLSILCCLSSFTDSYKAENGVLYYGVVTTIGLWNPNFRNLNIAGIQGSTYIGGGTKYMLQFDDFVNATISVIAFATISLLTAPVTTCLYSNISGSILKTIPLLVGLIVSVICAFGTNSRHGIGFAISYGNSCGNGGSLLMRSSSTTSSTEFWT</sequence>
<keyword evidence="5 6" id="KW-0472">Membrane</keyword>
<evidence type="ECO:0000313" key="8">
    <source>
        <dbReference type="Proteomes" id="UP001497522"/>
    </source>
</evidence>
<dbReference type="PANTHER" id="PTHR31621:SF66">
    <property type="entry name" value="PROTEIN DMP2"/>
    <property type="match status" value="1"/>
</dbReference>
<accession>A0ABP1BIV2</accession>
<feature type="transmembrane region" description="Helical" evidence="6">
    <location>
        <begin position="125"/>
        <end position="150"/>
    </location>
</feature>
<comment type="subcellular location">
    <subcellularLocation>
        <location evidence="1">Membrane</location>
        <topology evidence="1">Multi-pass membrane protein</topology>
    </subcellularLocation>
</comment>
<dbReference type="EMBL" id="OZ023705">
    <property type="protein sequence ID" value="CAK9875511.1"/>
    <property type="molecule type" value="Genomic_DNA"/>
</dbReference>
<evidence type="ECO:0000256" key="4">
    <source>
        <dbReference type="ARBA" id="ARBA00022989"/>
    </source>
</evidence>
<keyword evidence="8" id="KW-1185">Reference proteome</keyword>
<gene>
    <name evidence="7" type="ORF">CSSPJE1EN2_LOCUS17760</name>
</gene>
<keyword evidence="4 6" id="KW-1133">Transmembrane helix</keyword>
<evidence type="ECO:0000256" key="1">
    <source>
        <dbReference type="ARBA" id="ARBA00004141"/>
    </source>
</evidence>
<name>A0ABP1BIV2_9BRYO</name>
<evidence type="ECO:0000256" key="5">
    <source>
        <dbReference type="ARBA" id="ARBA00023136"/>
    </source>
</evidence>
<dbReference type="InterPro" id="IPR007770">
    <property type="entry name" value="DMP"/>
</dbReference>
<evidence type="ECO:0000313" key="7">
    <source>
        <dbReference type="EMBL" id="CAK9875511.1"/>
    </source>
</evidence>
<feature type="transmembrane region" description="Helical" evidence="6">
    <location>
        <begin position="157"/>
        <end position="177"/>
    </location>
</feature>
<dbReference type="Proteomes" id="UP001497522">
    <property type="component" value="Chromosome 4"/>
</dbReference>
<feature type="transmembrane region" description="Helical" evidence="6">
    <location>
        <begin position="20"/>
        <end position="42"/>
    </location>
</feature>
<evidence type="ECO:0000256" key="6">
    <source>
        <dbReference type="SAM" id="Phobius"/>
    </source>
</evidence>
<keyword evidence="3 6" id="KW-0812">Transmembrane</keyword>
<dbReference type="Pfam" id="PF05078">
    <property type="entry name" value="DUF679"/>
    <property type="match status" value="1"/>
</dbReference>
<dbReference type="PANTHER" id="PTHR31621">
    <property type="entry name" value="PROTEIN DMP3"/>
    <property type="match status" value="1"/>
</dbReference>
<evidence type="ECO:0000256" key="3">
    <source>
        <dbReference type="ARBA" id="ARBA00022692"/>
    </source>
</evidence>
<evidence type="ECO:0000256" key="2">
    <source>
        <dbReference type="ARBA" id="ARBA00008707"/>
    </source>
</evidence>
<organism evidence="7 8">
    <name type="scientific">Sphagnum jensenii</name>
    <dbReference type="NCBI Taxonomy" id="128206"/>
    <lineage>
        <taxon>Eukaryota</taxon>
        <taxon>Viridiplantae</taxon>
        <taxon>Streptophyta</taxon>
        <taxon>Embryophyta</taxon>
        <taxon>Bryophyta</taxon>
        <taxon>Sphagnophytina</taxon>
        <taxon>Sphagnopsida</taxon>
        <taxon>Sphagnales</taxon>
        <taxon>Sphagnaceae</taxon>
        <taxon>Sphagnum</taxon>
    </lineage>
</organism>
<protein>
    <submittedName>
        <fullName evidence="7">Uncharacterized protein</fullName>
    </submittedName>
</protein>
<comment type="similarity">
    <text evidence="2">Belongs to the plant DMP1 protein family.</text>
</comment>
<feature type="transmembrane region" description="Helical" evidence="6">
    <location>
        <begin position="54"/>
        <end position="73"/>
    </location>
</feature>